<dbReference type="GO" id="GO:0008237">
    <property type="term" value="F:metallopeptidase activity"/>
    <property type="evidence" value="ECO:0007669"/>
    <property type="project" value="UniProtKB-KW"/>
</dbReference>
<dbReference type="InterPro" id="IPR051463">
    <property type="entry name" value="Peptidase_U62_metallo"/>
</dbReference>
<dbReference type="InterPro" id="IPR045570">
    <property type="entry name" value="Metalloprtase-TldD/E_cen_dom"/>
</dbReference>
<evidence type="ECO:0000259" key="5">
    <source>
        <dbReference type="Pfam" id="PF01523"/>
    </source>
</evidence>
<evidence type="ECO:0000259" key="6">
    <source>
        <dbReference type="Pfam" id="PF19289"/>
    </source>
</evidence>
<dbReference type="GO" id="GO:0006508">
    <property type="term" value="P:proteolysis"/>
    <property type="evidence" value="ECO:0007669"/>
    <property type="project" value="UniProtKB-KW"/>
</dbReference>
<protein>
    <submittedName>
        <fullName evidence="8">Metalloprotease TldD</fullName>
    </submittedName>
</protein>
<dbReference type="EMBL" id="PZKC01000022">
    <property type="protein sequence ID" value="PTD95021.1"/>
    <property type="molecule type" value="Genomic_DNA"/>
</dbReference>
<dbReference type="PIRSF" id="PIRSF004919">
    <property type="entry name" value="TldD"/>
    <property type="match status" value="1"/>
</dbReference>
<dbReference type="Gene3D" id="3.30.2290.10">
    <property type="entry name" value="PmbA/TldD superfamily"/>
    <property type="match status" value="1"/>
</dbReference>
<dbReference type="AlphaFoldDB" id="A0A2T4IB75"/>
<dbReference type="NCBIfam" id="NF008006">
    <property type="entry name" value="PRK10735.1"/>
    <property type="match status" value="1"/>
</dbReference>
<dbReference type="InterPro" id="IPR035068">
    <property type="entry name" value="TldD/PmbA_N"/>
</dbReference>
<evidence type="ECO:0000256" key="1">
    <source>
        <dbReference type="ARBA" id="ARBA00005836"/>
    </source>
</evidence>
<gene>
    <name evidence="8" type="ORF">C8261_16640</name>
</gene>
<evidence type="ECO:0000256" key="3">
    <source>
        <dbReference type="ARBA" id="ARBA00022801"/>
    </source>
</evidence>
<dbReference type="PANTHER" id="PTHR30624">
    <property type="entry name" value="UNCHARACTERIZED PROTEIN TLDD AND PMBA"/>
    <property type="match status" value="1"/>
</dbReference>
<comment type="similarity">
    <text evidence="1">Belongs to the peptidase U62 family.</text>
</comment>
<reference evidence="8 9" key="1">
    <citation type="submission" date="2018-03" db="EMBL/GenBank/DDBJ databases">
        <authorList>
            <person name="Keele B.F."/>
        </authorList>
    </citation>
    <scope>NUCLEOTIDE SEQUENCE [LARGE SCALE GENOMIC DNA]</scope>
    <source>
        <strain evidence="8 9">D20</strain>
    </source>
</reference>
<dbReference type="Pfam" id="PF01523">
    <property type="entry name" value="PmbA_TldD_1st"/>
    <property type="match status" value="1"/>
</dbReference>
<dbReference type="Pfam" id="PF19290">
    <property type="entry name" value="PmbA_TldD_2nd"/>
    <property type="match status" value="1"/>
</dbReference>
<dbReference type="InterPro" id="IPR036059">
    <property type="entry name" value="TldD/PmbA_sf"/>
</dbReference>
<evidence type="ECO:0000259" key="7">
    <source>
        <dbReference type="Pfam" id="PF19290"/>
    </source>
</evidence>
<keyword evidence="2 8" id="KW-0645">Protease</keyword>
<evidence type="ECO:0000313" key="8">
    <source>
        <dbReference type="EMBL" id="PTD95021.1"/>
    </source>
</evidence>
<dbReference type="Proteomes" id="UP000241193">
    <property type="component" value="Unassembled WGS sequence"/>
</dbReference>
<dbReference type="PANTHER" id="PTHR30624:SF4">
    <property type="entry name" value="METALLOPROTEASE TLDD"/>
    <property type="match status" value="1"/>
</dbReference>
<keyword evidence="3" id="KW-0378">Hydrolase</keyword>
<dbReference type="Pfam" id="PF19289">
    <property type="entry name" value="PmbA_TldD_3rd"/>
    <property type="match status" value="1"/>
</dbReference>
<keyword evidence="4 8" id="KW-0482">Metalloprotease</keyword>
<name>A0A2T4IB75_9RHOO</name>
<feature type="domain" description="Metalloprotease TldD/E central" evidence="7">
    <location>
        <begin position="130"/>
        <end position="238"/>
    </location>
</feature>
<dbReference type="InterPro" id="IPR045569">
    <property type="entry name" value="Metalloprtase-TldD/E_C"/>
</dbReference>
<sequence>MSKAKNALKVADRYLLNPYGLGNAELEKVFRKLMRHDIDHADLYFQYHRGEAWSLEEGIVKAGSFDIEQGVGVRAVSGEKTAFAYSDDISLDALVDAATATRAIAAAGRRRKVAISPAKARRRLYRDDDPLDSLDDTAKVRLLERLEGFARAEDARVSQVMAHLAGSWEVVLVARADGHLAADVRPLVRVSITVIMEDGGRREQGSAGGGGRFDYGHFSDELLRDYARAAVHQARTNLDAAPAPAGTMTVVLGPGWPGILLHEAIGHGLEGDFNRKGSSAFSGRIGQQVAARGVTVVDDGTIPDRRGSLTIDDEGNPSQRTVLIEDGILTGYMQDMVNARLMGVAPTGNGRRESYAHLPMPRMTNTYMLNGDKDPAEIIKSVKKGLYAVNFGGGQVDITSGKFVFSTAEAYLIENGKVTRPVKGATLIGNGPDALTRVSMIGNDMALDPGVGTCGKDGQSVPVGVGQPTLRIDGLTVGGTA</sequence>
<evidence type="ECO:0000256" key="4">
    <source>
        <dbReference type="ARBA" id="ARBA00023049"/>
    </source>
</evidence>
<organism evidence="8 9">
    <name type="scientific">Pseudothauera lacus</name>
    <dbReference type="NCBI Taxonomy" id="2136175"/>
    <lineage>
        <taxon>Bacteria</taxon>
        <taxon>Pseudomonadati</taxon>
        <taxon>Pseudomonadota</taxon>
        <taxon>Betaproteobacteria</taxon>
        <taxon>Rhodocyclales</taxon>
        <taxon>Zoogloeaceae</taxon>
        <taxon>Pseudothauera</taxon>
    </lineage>
</organism>
<dbReference type="InterPro" id="IPR025502">
    <property type="entry name" value="TldD"/>
</dbReference>
<dbReference type="GO" id="GO:0005829">
    <property type="term" value="C:cytosol"/>
    <property type="evidence" value="ECO:0007669"/>
    <property type="project" value="TreeGrafter"/>
</dbReference>
<proteinExistence type="inferred from homology"/>
<evidence type="ECO:0000256" key="2">
    <source>
        <dbReference type="ARBA" id="ARBA00022670"/>
    </source>
</evidence>
<dbReference type="InterPro" id="IPR002510">
    <property type="entry name" value="Metalloprtase-TldD/E_N"/>
</dbReference>
<keyword evidence="9" id="KW-1185">Reference proteome</keyword>
<accession>A0A2T4IB75</accession>
<dbReference type="OrthoDB" id="9803213at2"/>
<comment type="caution">
    <text evidence="8">The sequence shown here is derived from an EMBL/GenBank/DDBJ whole genome shotgun (WGS) entry which is preliminary data.</text>
</comment>
<dbReference type="SUPFAM" id="SSF111283">
    <property type="entry name" value="Putative modulator of DNA gyrase, PmbA/TldD"/>
    <property type="match status" value="1"/>
</dbReference>
<feature type="domain" description="Metalloprotease TldD/E C-terminal" evidence="6">
    <location>
        <begin position="246"/>
        <end position="479"/>
    </location>
</feature>
<dbReference type="RefSeq" id="WP_107494857.1">
    <property type="nucleotide sequence ID" value="NZ_PZKC01000022.1"/>
</dbReference>
<reference evidence="8 9" key="2">
    <citation type="submission" date="2018-04" db="EMBL/GenBank/DDBJ databases">
        <title>Thauera lacus sp. nov., isolated from an saline lake in Inner Mongolia, China.</title>
        <authorList>
            <person name="Liang Q.-Y."/>
        </authorList>
    </citation>
    <scope>NUCLEOTIDE SEQUENCE [LARGE SCALE GENOMIC DNA]</scope>
    <source>
        <strain evidence="8 9">D20</strain>
    </source>
</reference>
<evidence type="ECO:0000313" key="9">
    <source>
        <dbReference type="Proteomes" id="UP000241193"/>
    </source>
</evidence>
<feature type="domain" description="Metalloprotease TldD/E N-terminal" evidence="5">
    <location>
        <begin position="41"/>
        <end position="104"/>
    </location>
</feature>